<name>A0A5B7FDD2_PORTR</name>
<comment type="caution">
    <text evidence="1">The sequence shown here is derived from an EMBL/GenBank/DDBJ whole genome shotgun (WGS) entry which is preliminary data.</text>
</comment>
<protein>
    <submittedName>
        <fullName evidence="1">Uncharacterized protein</fullName>
    </submittedName>
</protein>
<evidence type="ECO:0000313" key="1">
    <source>
        <dbReference type="EMBL" id="MPC43326.1"/>
    </source>
</evidence>
<dbReference type="Proteomes" id="UP000324222">
    <property type="component" value="Unassembled WGS sequence"/>
</dbReference>
<sequence>MSGPRGPDTGMLLATTTWMRRLTGSISLCFVRYSTNSFLSDVGHYYLDEKAPSSLLVLLPLPNSSFIVFAGHCNLVPSTYGTALPHNLSNGLSSHSSLACFTQYLASSQQSCN</sequence>
<accession>A0A5B7FDD2</accession>
<proteinExistence type="predicted"/>
<dbReference type="AlphaFoldDB" id="A0A5B7FDD2"/>
<organism evidence="1 2">
    <name type="scientific">Portunus trituberculatus</name>
    <name type="common">Swimming crab</name>
    <name type="synonym">Neptunus trituberculatus</name>
    <dbReference type="NCBI Taxonomy" id="210409"/>
    <lineage>
        <taxon>Eukaryota</taxon>
        <taxon>Metazoa</taxon>
        <taxon>Ecdysozoa</taxon>
        <taxon>Arthropoda</taxon>
        <taxon>Crustacea</taxon>
        <taxon>Multicrustacea</taxon>
        <taxon>Malacostraca</taxon>
        <taxon>Eumalacostraca</taxon>
        <taxon>Eucarida</taxon>
        <taxon>Decapoda</taxon>
        <taxon>Pleocyemata</taxon>
        <taxon>Brachyura</taxon>
        <taxon>Eubrachyura</taxon>
        <taxon>Portunoidea</taxon>
        <taxon>Portunidae</taxon>
        <taxon>Portuninae</taxon>
        <taxon>Portunus</taxon>
    </lineage>
</organism>
<evidence type="ECO:0000313" key="2">
    <source>
        <dbReference type="Proteomes" id="UP000324222"/>
    </source>
</evidence>
<gene>
    <name evidence="1" type="ORF">E2C01_036970</name>
</gene>
<keyword evidence="2" id="KW-1185">Reference proteome</keyword>
<reference evidence="1 2" key="1">
    <citation type="submission" date="2019-05" db="EMBL/GenBank/DDBJ databases">
        <title>Another draft genome of Portunus trituberculatus and its Hox gene families provides insights of decapod evolution.</title>
        <authorList>
            <person name="Jeong J.-H."/>
            <person name="Song I."/>
            <person name="Kim S."/>
            <person name="Choi T."/>
            <person name="Kim D."/>
            <person name="Ryu S."/>
            <person name="Kim W."/>
        </authorList>
    </citation>
    <scope>NUCLEOTIDE SEQUENCE [LARGE SCALE GENOMIC DNA]</scope>
    <source>
        <tissue evidence="1">Muscle</tissue>
    </source>
</reference>
<dbReference type="EMBL" id="VSRR010005780">
    <property type="protein sequence ID" value="MPC43326.1"/>
    <property type="molecule type" value="Genomic_DNA"/>
</dbReference>